<gene>
    <name evidence="2 3" type="primary">dtd</name>
    <name evidence="3" type="ORF">ACFSKO_00090</name>
</gene>
<dbReference type="RefSeq" id="WP_380247087.1">
    <property type="nucleotide sequence ID" value="NZ_JBHUII010000001.1"/>
</dbReference>
<comment type="catalytic activity">
    <reaction evidence="2">
        <text>a D-aminoacyl-tRNA + H2O = a tRNA + a D-alpha-amino acid + H(+)</text>
        <dbReference type="Rhea" id="RHEA:13953"/>
        <dbReference type="Rhea" id="RHEA-COMP:10123"/>
        <dbReference type="Rhea" id="RHEA-COMP:10124"/>
        <dbReference type="ChEBI" id="CHEBI:15377"/>
        <dbReference type="ChEBI" id="CHEBI:15378"/>
        <dbReference type="ChEBI" id="CHEBI:59871"/>
        <dbReference type="ChEBI" id="CHEBI:78442"/>
        <dbReference type="ChEBI" id="CHEBI:79333"/>
        <dbReference type="EC" id="3.1.1.96"/>
    </reaction>
</comment>
<keyword evidence="2 3" id="KW-0378">Hydrolase</keyword>
<dbReference type="PANTHER" id="PTHR10472:SF5">
    <property type="entry name" value="D-AMINOACYL-TRNA DEACYLASE 1"/>
    <property type="match status" value="1"/>
</dbReference>
<comment type="caution">
    <text evidence="3">The sequence shown here is derived from an EMBL/GenBank/DDBJ whole genome shotgun (WGS) entry which is preliminary data.</text>
</comment>
<comment type="similarity">
    <text evidence="1 2">Belongs to the DTD family.</text>
</comment>
<evidence type="ECO:0000313" key="4">
    <source>
        <dbReference type="Proteomes" id="UP001597294"/>
    </source>
</evidence>
<comment type="catalytic activity">
    <reaction evidence="2">
        <text>glycyl-tRNA(Ala) + H2O = tRNA(Ala) + glycine + H(+)</text>
        <dbReference type="Rhea" id="RHEA:53744"/>
        <dbReference type="Rhea" id="RHEA-COMP:9657"/>
        <dbReference type="Rhea" id="RHEA-COMP:13640"/>
        <dbReference type="ChEBI" id="CHEBI:15377"/>
        <dbReference type="ChEBI" id="CHEBI:15378"/>
        <dbReference type="ChEBI" id="CHEBI:57305"/>
        <dbReference type="ChEBI" id="CHEBI:78442"/>
        <dbReference type="ChEBI" id="CHEBI:78522"/>
    </reaction>
</comment>
<comment type="function">
    <text evidence="2">An aminoacyl-tRNA editing enzyme that deacylates mischarged D-aminoacyl-tRNAs. Also deacylates mischarged glycyl-tRNA(Ala), protecting cells against glycine mischarging by AlaRS. Acts via tRNA-based rather than protein-based catalysis; rejects L-amino acids rather than detecting D-amino acids in the active site. By recycling D-aminoacyl-tRNA to D-amino acids and free tRNA molecules, this enzyme counteracts the toxicity associated with the formation of D-aminoacyl-tRNA entities in vivo and helps enforce protein L-homochirality.</text>
</comment>
<protein>
    <recommendedName>
        <fullName evidence="2">D-aminoacyl-tRNA deacylase</fullName>
        <shortName evidence="2">DTD</shortName>
        <ecNumber evidence="2">3.1.1.96</ecNumber>
    </recommendedName>
    <alternativeName>
        <fullName evidence="2">Gly-tRNA(Ala) deacylase</fullName>
        <ecNumber evidence="2">3.1.1.-</ecNumber>
    </alternativeName>
</protein>
<keyword evidence="2" id="KW-0820">tRNA-binding</keyword>
<evidence type="ECO:0000256" key="2">
    <source>
        <dbReference type="HAMAP-Rule" id="MF_00518"/>
    </source>
</evidence>
<dbReference type="InterPro" id="IPR003732">
    <property type="entry name" value="Daa-tRNA_deacyls_DTD"/>
</dbReference>
<proteinExistence type="inferred from homology"/>
<reference evidence="4" key="1">
    <citation type="journal article" date="2019" name="Int. J. Syst. Evol. Microbiol.">
        <title>The Global Catalogue of Microorganisms (GCM) 10K type strain sequencing project: providing services to taxonomists for standard genome sequencing and annotation.</title>
        <authorList>
            <consortium name="The Broad Institute Genomics Platform"/>
            <consortium name="The Broad Institute Genome Sequencing Center for Infectious Disease"/>
            <person name="Wu L."/>
            <person name="Ma J."/>
        </authorList>
    </citation>
    <scope>NUCLEOTIDE SEQUENCE [LARGE SCALE GENOMIC DNA]</scope>
    <source>
        <strain evidence="4">CGMCC 4.7192</strain>
    </source>
</reference>
<dbReference type="NCBIfam" id="TIGR00256">
    <property type="entry name" value="D-aminoacyl-tRNA deacylase"/>
    <property type="match status" value="1"/>
</dbReference>
<dbReference type="EC" id="3.1.1.96" evidence="2"/>
<organism evidence="3 4">
    <name type="scientific">Kiloniella antarctica</name>
    <dbReference type="NCBI Taxonomy" id="1550907"/>
    <lineage>
        <taxon>Bacteria</taxon>
        <taxon>Pseudomonadati</taxon>
        <taxon>Pseudomonadota</taxon>
        <taxon>Alphaproteobacteria</taxon>
        <taxon>Rhodospirillales</taxon>
        <taxon>Kiloniellaceae</taxon>
        <taxon>Kiloniella</taxon>
    </lineage>
</organism>
<comment type="subunit">
    <text evidence="2">Homodimer.</text>
</comment>
<comment type="domain">
    <text evidence="2">A Gly-cisPro motif from one monomer fits into the active site of the other monomer to allow specific chiral rejection of L-amino acids.</text>
</comment>
<name>A0ABW5BEP2_9PROT</name>
<dbReference type="EC" id="3.1.1.-" evidence="2"/>
<evidence type="ECO:0000313" key="3">
    <source>
        <dbReference type="EMBL" id="MFD2203989.1"/>
    </source>
</evidence>
<keyword evidence="2" id="KW-0694">RNA-binding</keyword>
<dbReference type="Proteomes" id="UP001597294">
    <property type="component" value="Unassembled WGS sequence"/>
</dbReference>
<feature type="short sequence motif" description="Gly-cisPro motif, important for rejection of L-amino acids" evidence="2">
    <location>
        <begin position="137"/>
        <end position="138"/>
    </location>
</feature>
<dbReference type="Gene3D" id="3.50.80.10">
    <property type="entry name" value="D-tyrosyl-tRNA(Tyr) deacylase"/>
    <property type="match status" value="1"/>
</dbReference>
<comment type="subcellular location">
    <subcellularLocation>
        <location evidence="2">Cytoplasm</location>
    </subcellularLocation>
</comment>
<dbReference type="InterPro" id="IPR023509">
    <property type="entry name" value="DTD-like_sf"/>
</dbReference>
<keyword evidence="4" id="KW-1185">Reference proteome</keyword>
<dbReference type="Pfam" id="PF02580">
    <property type="entry name" value="Tyr_Deacylase"/>
    <property type="match status" value="1"/>
</dbReference>
<dbReference type="PANTHER" id="PTHR10472">
    <property type="entry name" value="D-TYROSYL-TRNA TYR DEACYLASE"/>
    <property type="match status" value="1"/>
</dbReference>
<evidence type="ECO:0000256" key="1">
    <source>
        <dbReference type="ARBA" id="ARBA00009673"/>
    </source>
</evidence>
<keyword evidence="2" id="KW-0963">Cytoplasm</keyword>
<accession>A0ABW5BEP2</accession>
<sequence>MRAVLQRVREASVTVDNTVTGRINQGLLILFCAEQGDTDVEAKYFAQKISKMRIFTDQNGRINLSVKEVGGKILVVSQFTLAANWKKGNRPGFSAAASPQEGERLYELLCQSLEKEGLTVEKGIFGAHMDVRLLNDGPITIIMDSKDSA</sequence>
<dbReference type="EMBL" id="JBHUII010000001">
    <property type="protein sequence ID" value="MFD2203989.1"/>
    <property type="molecule type" value="Genomic_DNA"/>
</dbReference>
<dbReference type="GO" id="GO:0051499">
    <property type="term" value="F:D-aminoacyl-tRNA deacylase activity"/>
    <property type="evidence" value="ECO:0007669"/>
    <property type="project" value="UniProtKB-EC"/>
</dbReference>
<dbReference type="SUPFAM" id="SSF69500">
    <property type="entry name" value="DTD-like"/>
    <property type="match status" value="1"/>
</dbReference>
<dbReference type="HAMAP" id="MF_00518">
    <property type="entry name" value="Deacylase_Dtd"/>
    <property type="match status" value="1"/>
</dbReference>